<sequence length="284" mass="31701">MLKDQVKKHSKIIIACLYALTVSIAFNFFWLPGRIYASGITGFSQLIVSVVESFLGISFSIPFLVLLMNLPLLIISWFVINRSFTKYTILAVLLTYFFMSIVPVKTIVTDPILASIVGGVLHGASVGITLNSDFSTGGLDIIGILVRKKSGRSIGSIFIIFNCCIQFIAGFLYGWQYAFYSALAVFISGKTVDFVNTKQKKVQIMLVTEHSEELIPMLQHLLKRGITIVNNVEGGFLKEEKKILFIVASQKEVNYLNQLVKNVDEHAFMSISPGVVTNTNFYEW</sequence>
<evidence type="ECO:0000256" key="1">
    <source>
        <dbReference type="ARBA" id="ARBA00004651"/>
    </source>
</evidence>
<feature type="domain" description="DUF2179" evidence="7">
    <location>
        <begin position="224"/>
        <end position="272"/>
    </location>
</feature>
<dbReference type="InterPro" id="IPR051461">
    <property type="entry name" value="UPF0750_membrane"/>
</dbReference>
<dbReference type="RefSeq" id="WP_071874778.1">
    <property type="nucleotide sequence ID" value="NZ_JBHSHF010000023.1"/>
</dbReference>
<keyword evidence="2" id="KW-1003">Cell membrane</keyword>
<dbReference type="Pfam" id="PF02588">
    <property type="entry name" value="YitT_membrane"/>
    <property type="match status" value="1"/>
</dbReference>
<dbReference type="InterPro" id="IPR015867">
    <property type="entry name" value="N-reg_PII/ATP_PRibTrfase_C"/>
</dbReference>
<evidence type="ECO:0000256" key="3">
    <source>
        <dbReference type="ARBA" id="ARBA00022692"/>
    </source>
</evidence>
<dbReference type="AlphaFoldDB" id="A0A1L8QST7"/>
<reference evidence="8 9" key="1">
    <citation type="submission" date="2014-12" db="EMBL/GenBank/DDBJ databases">
        <title>Draft genome sequences of 29 type strains of Enterococci.</title>
        <authorList>
            <person name="Zhong Z."/>
            <person name="Sun Z."/>
            <person name="Liu W."/>
            <person name="Zhang W."/>
            <person name="Zhang H."/>
        </authorList>
    </citation>
    <scope>NUCLEOTIDE SEQUENCE [LARGE SCALE GENOMIC DNA]</scope>
    <source>
        <strain evidence="8 9">DSM 17690</strain>
    </source>
</reference>
<feature type="transmembrane region" description="Helical" evidence="6">
    <location>
        <begin position="87"/>
        <end position="106"/>
    </location>
</feature>
<dbReference type="EMBL" id="JXKD01000007">
    <property type="protein sequence ID" value="OJG10560.1"/>
    <property type="molecule type" value="Genomic_DNA"/>
</dbReference>
<dbReference type="InterPro" id="IPR003740">
    <property type="entry name" value="YitT"/>
</dbReference>
<keyword evidence="3 6" id="KW-0812">Transmembrane</keyword>
<evidence type="ECO:0000256" key="4">
    <source>
        <dbReference type="ARBA" id="ARBA00022989"/>
    </source>
</evidence>
<evidence type="ECO:0000259" key="7">
    <source>
        <dbReference type="Pfam" id="PF10035"/>
    </source>
</evidence>
<accession>A0A1L8QST7</accession>
<protein>
    <recommendedName>
        <fullName evidence="7">DUF2179 domain-containing protein</fullName>
    </recommendedName>
</protein>
<dbReference type="Pfam" id="PF10035">
    <property type="entry name" value="DUF2179"/>
    <property type="match status" value="1"/>
</dbReference>
<keyword evidence="9" id="KW-1185">Reference proteome</keyword>
<feature type="transmembrane region" description="Helical" evidence="6">
    <location>
        <begin position="53"/>
        <end position="80"/>
    </location>
</feature>
<evidence type="ECO:0000313" key="8">
    <source>
        <dbReference type="EMBL" id="OJG10560.1"/>
    </source>
</evidence>
<feature type="transmembrane region" description="Helical" evidence="6">
    <location>
        <begin position="12"/>
        <end position="33"/>
    </location>
</feature>
<evidence type="ECO:0000256" key="6">
    <source>
        <dbReference type="SAM" id="Phobius"/>
    </source>
</evidence>
<organism evidence="8 9">
    <name type="scientific">Enterococcus aquimarinus</name>
    <dbReference type="NCBI Taxonomy" id="328396"/>
    <lineage>
        <taxon>Bacteria</taxon>
        <taxon>Bacillati</taxon>
        <taxon>Bacillota</taxon>
        <taxon>Bacilli</taxon>
        <taxon>Lactobacillales</taxon>
        <taxon>Enterococcaceae</taxon>
        <taxon>Enterococcus</taxon>
    </lineage>
</organism>
<comment type="subcellular location">
    <subcellularLocation>
        <location evidence="1">Cell membrane</location>
        <topology evidence="1">Multi-pass membrane protein</topology>
    </subcellularLocation>
</comment>
<dbReference type="InterPro" id="IPR019264">
    <property type="entry name" value="DUF2179"/>
</dbReference>
<gene>
    <name evidence="8" type="ORF">RU93_GL002076</name>
</gene>
<keyword evidence="4 6" id="KW-1133">Transmembrane helix</keyword>
<dbReference type="GO" id="GO:0005886">
    <property type="term" value="C:plasma membrane"/>
    <property type="evidence" value="ECO:0007669"/>
    <property type="project" value="UniProtKB-SubCell"/>
</dbReference>
<dbReference type="PANTHER" id="PTHR33545">
    <property type="entry name" value="UPF0750 MEMBRANE PROTEIN YITT-RELATED"/>
    <property type="match status" value="1"/>
</dbReference>
<dbReference type="Proteomes" id="UP000182149">
    <property type="component" value="Unassembled WGS sequence"/>
</dbReference>
<dbReference type="CDD" id="cd16380">
    <property type="entry name" value="YitT_C"/>
    <property type="match status" value="1"/>
</dbReference>
<keyword evidence="5 6" id="KW-0472">Membrane</keyword>
<name>A0A1L8QST7_9ENTE</name>
<dbReference type="PIRSF" id="PIRSF006483">
    <property type="entry name" value="Membrane_protein_YitT"/>
    <property type="match status" value="1"/>
</dbReference>
<dbReference type="Gene3D" id="3.30.70.120">
    <property type="match status" value="1"/>
</dbReference>
<proteinExistence type="predicted"/>
<dbReference type="STRING" id="328396.RU93_GL002076"/>
<evidence type="ECO:0000256" key="2">
    <source>
        <dbReference type="ARBA" id="ARBA00022475"/>
    </source>
</evidence>
<evidence type="ECO:0000313" key="9">
    <source>
        <dbReference type="Proteomes" id="UP000182149"/>
    </source>
</evidence>
<evidence type="ECO:0000256" key="5">
    <source>
        <dbReference type="ARBA" id="ARBA00023136"/>
    </source>
</evidence>
<comment type="caution">
    <text evidence="8">The sequence shown here is derived from an EMBL/GenBank/DDBJ whole genome shotgun (WGS) entry which is preliminary data.</text>
</comment>
<dbReference type="PANTHER" id="PTHR33545:SF5">
    <property type="entry name" value="UPF0750 MEMBRANE PROTEIN YITT"/>
    <property type="match status" value="1"/>
</dbReference>
<feature type="transmembrane region" description="Helical" evidence="6">
    <location>
        <begin position="153"/>
        <end position="171"/>
    </location>
</feature>